<dbReference type="Proteomes" id="UP000184031">
    <property type="component" value="Unassembled WGS sequence"/>
</dbReference>
<sequence>MLEDGFTSVKYSAIVGNLRDKGYLDDADVERLLKNYLATQR</sequence>
<organism evidence="2 3">
    <name type="scientific">Flagellimonas taeanensis</name>
    <dbReference type="NCBI Taxonomy" id="1005926"/>
    <lineage>
        <taxon>Bacteria</taxon>
        <taxon>Pseudomonadati</taxon>
        <taxon>Bacteroidota</taxon>
        <taxon>Flavobacteriia</taxon>
        <taxon>Flavobacteriales</taxon>
        <taxon>Flavobacteriaceae</taxon>
        <taxon>Flagellimonas</taxon>
    </lineage>
</organism>
<protein>
    <submittedName>
        <fullName evidence="2">Uncharacterized protein</fullName>
    </submittedName>
</protein>
<name>A0A1M6WDF5_9FLAO</name>
<dbReference type="EMBL" id="FOKU01000011">
    <property type="protein sequence ID" value="SFC44310.1"/>
    <property type="molecule type" value="Genomic_DNA"/>
</dbReference>
<evidence type="ECO:0000313" key="3">
    <source>
        <dbReference type="Proteomes" id="UP000184031"/>
    </source>
</evidence>
<gene>
    <name evidence="1" type="ORF">SAMN04487891_11156</name>
    <name evidence="2" type="ORF">SAMN05216293_2255</name>
</gene>
<evidence type="ECO:0000313" key="2">
    <source>
        <dbReference type="EMBL" id="SHK91606.1"/>
    </source>
</evidence>
<accession>A0A1M6WDF5</accession>
<dbReference type="RefSeq" id="WP_256621073.1">
    <property type="nucleotide sequence ID" value="NZ_FOKU01000011.1"/>
</dbReference>
<dbReference type="AlphaFoldDB" id="A0A1M6WDF5"/>
<comment type="caution">
    <text evidence="2">The sequence shown here is derived from an EMBL/GenBank/DDBJ whole genome shotgun (WGS) entry which is preliminary data.</text>
</comment>
<keyword evidence="4" id="KW-1185">Reference proteome</keyword>
<evidence type="ECO:0000313" key="4">
    <source>
        <dbReference type="Proteomes" id="UP000198940"/>
    </source>
</evidence>
<evidence type="ECO:0000313" key="1">
    <source>
        <dbReference type="EMBL" id="SFC44310.1"/>
    </source>
</evidence>
<dbReference type="EMBL" id="FRAT01000005">
    <property type="protein sequence ID" value="SHK91606.1"/>
    <property type="molecule type" value="Genomic_DNA"/>
</dbReference>
<dbReference type="Proteomes" id="UP000198940">
    <property type="component" value="Unassembled WGS sequence"/>
</dbReference>
<proteinExistence type="predicted"/>
<reference evidence="2 3" key="1">
    <citation type="submission" date="2016-11" db="EMBL/GenBank/DDBJ databases">
        <authorList>
            <person name="Varghese N."/>
            <person name="Submissions S."/>
        </authorList>
    </citation>
    <scope>NUCLEOTIDE SEQUENCE [LARGE SCALE GENOMIC DNA]</scope>
    <source>
        <strain evidence="2 3">CGMCC 1.12174</strain>
        <strain evidence="1 4">DSM 26351</strain>
    </source>
</reference>
<dbReference type="STRING" id="1055723.SAMN05216293_2255"/>